<name>A0ABS3VXE1_MICEH</name>
<organism evidence="1 2">
    <name type="scientific">Micromonospora echinofusca</name>
    <dbReference type="NCBI Taxonomy" id="47858"/>
    <lineage>
        <taxon>Bacteria</taxon>
        <taxon>Bacillati</taxon>
        <taxon>Actinomycetota</taxon>
        <taxon>Actinomycetes</taxon>
        <taxon>Micromonosporales</taxon>
        <taxon>Micromonosporaceae</taxon>
        <taxon>Micromonospora</taxon>
    </lineage>
</organism>
<dbReference type="EMBL" id="WVUH01000274">
    <property type="protein sequence ID" value="MBO4209210.1"/>
    <property type="molecule type" value="Genomic_DNA"/>
</dbReference>
<reference evidence="1 2" key="1">
    <citation type="submission" date="2019-12" db="EMBL/GenBank/DDBJ databases">
        <title>Whole genome sequencing of endophytic Actinobacterium Micromonospora sp. MPMI6T.</title>
        <authorList>
            <person name="Evv R."/>
            <person name="Podile A.R."/>
        </authorList>
    </citation>
    <scope>NUCLEOTIDE SEQUENCE [LARGE SCALE GENOMIC DNA]</scope>
    <source>
        <strain evidence="1 2">MPMI6</strain>
    </source>
</reference>
<evidence type="ECO:0000313" key="2">
    <source>
        <dbReference type="Proteomes" id="UP000823521"/>
    </source>
</evidence>
<gene>
    <name evidence="1" type="ORF">GSF22_24910</name>
</gene>
<sequence>MTHADREGWSFATAREPARFGLAVARTGPDLPHAYGGPGTLCGIPGHRVEVYLSLFDTEDASACPSCRQRAAAAPTRPCAQERLHDRVLAAGAGPVREDLLAALRQGAAVPLWISGPAAGLARHYARLDRLVEGGPAVVAALKVDTSVGLARVAHEGGEFVVVLPDEGSAVVARATARPAR</sequence>
<evidence type="ECO:0000313" key="1">
    <source>
        <dbReference type="EMBL" id="MBO4209210.1"/>
    </source>
</evidence>
<accession>A0ABS3VXE1</accession>
<proteinExistence type="predicted"/>
<protein>
    <submittedName>
        <fullName evidence="1">Uncharacterized protein</fullName>
    </submittedName>
</protein>
<dbReference type="RefSeq" id="WP_208816182.1">
    <property type="nucleotide sequence ID" value="NZ_WVUH01000274.1"/>
</dbReference>
<dbReference type="Proteomes" id="UP000823521">
    <property type="component" value="Unassembled WGS sequence"/>
</dbReference>
<keyword evidence="2" id="KW-1185">Reference proteome</keyword>
<comment type="caution">
    <text evidence="1">The sequence shown here is derived from an EMBL/GenBank/DDBJ whole genome shotgun (WGS) entry which is preliminary data.</text>
</comment>